<dbReference type="InterPro" id="IPR011030">
    <property type="entry name" value="Lipovitellin_superhlx_dom"/>
</dbReference>
<gene>
    <name evidence="1" type="ORF">DILT_LOCUS10856</name>
</gene>
<dbReference type="Proteomes" id="UP000281553">
    <property type="component" value="Unassembled WGS sequence"/>
</dbReference>
<organism evidence="1 2">
    <name type="scientific">Dibothriocephalus latus</name>
    <name type="common">Fish tapeworm</name>
    <name type="synonym">Diphyllobothrium latum</name>
    <dbReference type="NCBI Taxonomy" id="60516"/>
    <lineage>
        <taxon>Eukaryota</taxon>
        <taxon>Metazoa</taxon>
        <taxon>Spiralia</taxon>
        <taxon>Lophotrochozoa</taxon>
        <taxon>Platyhelminthes</taxon>
        <taxon>Cestoda</taxon>
        <taxon>Eucestoda</taxon>
        <taxon>Diphyllobothriidea</taxon>
        <taxon>Diphyllobothriidae</taxon>
        <taxon>Dibothriocephalus</taxon>
    </lineage>
</organism>
<name>A0A3P7LDD9_DIBLA</name>
<reference evidence="1 2" key="1">
    <citation type="submission" date="2018-11" db="EMBL/GenBank/DDBJ databases">
        <authorList>
            <consortium name="Pathogen Informatics"/>
        </authorList>
    </citation>
    <scope>NUCLEOTIDE SEQUENCE [LARGE SCALE GENOMIC DNA]</scope>
</reference>
<keyword evidence="2" id="KW-1185">Reference proteome</keyword>
<evidence type="ECO:0000313" key="1">
    <source>
        <dbReference type="EMBL" id="VDN15025.1"/>
    </source>
</evidence>
<dbReference type="AlphaFoldDB" id="A0A3P7LDD9"/>
<dbReference type="EMBL" id="UYRU01061164">
    <property type="protein sequence ID" value="VDN15025.1"/>
    <property type="molecule type" value="Genomic_DNA"/>
</dbReference>
<sequence>MPNSPYRQLIFQAAAHVKTEDAFNFIKTGITEGYFIAPAFQLGMLEDPSISQIVALKEALLATDFQAYALATSTLVFKFCQRNKDCLDMPSVRSIIEELQSHLGTSCACGDKESTEKVGFQLIRFHRSAKLKLVANRRYH</sequence>
<evidence type="ECO:0000313" key="2">
    <source>
        <dbReference type="Proteomes" id="UP000281553"/>
    </source>
</evidence>
<protein>
    <submittedName>
        <fullName evidence="1">Uncharacterized protein</fullName>
    </submittedName>
</protein>
<accession>A0A3P7LDD9</accession>
<proteinExistence type="predicted"/>
<dbReference type="Gene3D" id="1.25.10.20">
    <property type="entry name" value="Vitellinogen, superhelical"/>
    <property type="match status" value="1"/>
</dbReference>